<feature type="transmembrane region" description="Helical" evidence="7">
    <location>
        <begin position="7"/>
        <end position="33"/>
    </location>
</feature>
<dbReference type="EMBL" id="JBHULC010000001">
    <property type="protein sequence ID" value="MFD2519281.1"/>
    <property type="molecule type" value="Genomic_DNA"/>
</dbReference>
<keyword evidence="5" id="KW-0720">Serine protease</keyword>
<sequence>MLQFLKYVFATIVGLFVFFVVCFFILVGIGSMMSSSDEKTFVSKNSVLKIDLNQIIRENTPPNDPFTEMFGGQGASQLGLPQLKEAIANAKLDPNIKGIYLHAEYPSAGFATLEEIRSYLVDFKKSKKFVYSYGEVMTEGAVYLTSVADKSYLTPSGGLDFNGLNAKYTFMKGLFEKIGVKPEIFRVGEYKSAVEPFFRTNMSDANREQTQSFINDIAARFYGDISQSRNIPMDELNNILNNALIQEPADAAKYKLITNVGYWDEFEKELRSKIGVKEDAKIEYVTLSKYLKAEKFVKEGSLSNRIAVIVGEGDIVSGDGEDNSIGSDKIVKELQKARKDSKVKAIVLRINSGGGSSLASDVMWREIEITKKVKPVIASMGDYAASGGYYMAMACDTIVARPNTITGSIGIFGMIFNVETLMNQKLGITFDAVGSHKYADFPSATRTMTDAEKMMMQNSVNHGYETFTSKAAKGRRMSIEQLKAIAGGRVWTGTQAKANGLVDVLGGIDDAIKIAAQKVKLKEGDYRVRYYPIQKSGIEAVLDKFGKDKEEEKVRAYLGALAPFAKQIKTLQSMDKLQARMPFELEIK</sequence>
<keyword evidence="3" id="KW-0645">Protease</keyword>
<dbReference type="RefSeq" id="WP_340237996.1">
    <property type="nucleotide sequence ID" value="NZ_JBBEWC010000009.1"/>
</dbReference>
<dbReference type="InterPro" id="IPR004634">
    <property type="entry name" value="Pept_S49_pIV"/>
</dbReference>
<dbReference type="PANTHER" id="PTHR33209:SF1">
    <property type="entry name" value="PEPTIDASE S49 DOMAIN-CONTAINING PROTEIN"/>
    <property type="match status" value="1"/>
</dbReference>
<proteinExistence type="inferred from homology"/>
<keyword evidence="10" id="KW-1185">Reference proteome</keyword>
<dbReference type="PIRSF" id="PIRSF001217">
    <property type="entry name" value="Protease_4_SppA"/>
    <property type="match status" value="1"/>
</dbReference>
<dbReference type="PANTHER" id="PTHR33209">
    <property type="entry name" value="PROTEASE 4"/>
    <property type="match status" value="1"/>
</dbReference>
<dbReference type="CDD" id="cd07018">
    <property type="entry name" value="S49_SppA_67K_type"/>
    <property type="match status" value="1"/>
</dbReference>
<evidence type="ECO:0000256" key="3">
    <source>
        <dbReference type="ARBA" id="ARBA00022670"/>
    </source>
</evidence>
<evidence type="ECO:0000313" key="10">
    <source>
        <dbReference type="Proteomes" id="UP001597510"/>
    </source>
</evidence>
<evidence type="ECO:0000256" key="5">
    <source>
        <dbReference type="ARBA" id="ARBA00022825"/>
    </source>
</evidence>
<dbReference type="NCBIfam" id="TIGR00705">
    <property type="entry name" value="SppA_67K"/>
    <property type="match status" value="1"/>
</dbReference>
<evidence type="ECO:0000256" key="7">
    <source>
        <dbReference type="SAM" id="Phobius"/>
    </source>
</evidence>
<evidence type="ECO:0000256" key="4">
    <source>
        <dbReference type="ARBA" id="ARBA00022801"/>
    </source>
</evidence>
<dbReference type="CDD" id="cd07023">
    <property type="entry name" value="S49_Sppa_N_C"/>
    <property type="match status" value="1"/>
</dbReference>
<keyword evidence="6 7" id="KW-0472">Membrane</keyword>
<evidence type="ECO:0000313" key="9">
    <source>
        <dbReference type="EMBL" id="MFD2519281.1"/>
    </source>
</evidence>
<dbReference type="NCBIfam" id="TIGR00706">
    <property type="entry name" value="SppA_dom"/>
    <property type="match status" value="1"/>
</dbReference>
<dbReference type="InterPro" id="IPR029045">
    <property type="entry name" value="ClpP/crotonase-like_dom_sf"/>
</dbReference>
<dbReference type="EC" id="3.4.21.-" evidence="9"/>
<keyword evidence="7" id="KW-1133">Transmembrane helix</keyword>
<feature type="domain" description="Peptidase S49" evidence="8">
    <location>
        <begin position="370"/>
        <end position="522"/>
    </location>
</feature>
<name>A0ABW5IZZ6_9BACT</name>
<dbReference type="Gene3D" id="6.20.330.10">
    <property type="match status" value="1"/>
</dbReference>
<comment type="caution">
    <text evidence="9">The sequence shown here is derived from an EMBL/GenBank/DDBJ whole genome shotgun (WGS) entry which is preliminary data.</text>
</comment>
<dbReference type="Proteomes" id="UP001597510">
    <property type="component" value="Unassembled WGS sequence"/>
</dbReference>
<accession>A0ABW5IZZ6</accession>
<dbReference type="InterPro" id="IPR002142">
    <property type="entry name" value="Peptidase_S49"/>
</dbReference>
<gene>
    <name evidence="9" type="primary">sppA</name>
    <name evidence="9" type="ORF">ACFSR2_00190</name>
</gene>
<dbReference type="Pfam" id="PF01343">
    <property type="entry name" value="Peptidase_S49"/>
    <property type="match status" value="2"/>
</dbReference>
<evidence type="ECO:0000256" key="2">
    <source>
        <dbReference type="ARBA" id="ARBA00008683"/>
    </source>
</evidence>
<keyword evidence="4 9" id="KW-0378">Hydrolase</keyword>
<dbReference type="SUPFAM" id="SSF52096">
    <property type="entry name" value="ClpP/crotonase"/>
    <property type="match status" value="2"/>
</dbReference>
<reference evidence="10" key="1">
    <citation type="journal article" date="2019" name="Int. J. Syst. Evol. Microbiol.">
        <title>The Global Catalogue of Microorganisms (GCM) 10K type strain sequencing project: providing services to taxonomists for standard genome sequencing and annotation.</title>
        <authorList>
            <consortium name="The Broad Institute Genomics Platform"/>
            <consortium name="The Broad Institute Genome Sequencing Center for Infectious Disease"/>
            <person name="Wu L."/>
            <person name="Ma J."/>
        </authorList>
    </citation>
    <scope>NUCLEOTIDE SEQUENCE [LARGE SCALE GENOMIC DNA]</scope>
    <source>
        <strain evidence="10">KCTC 52344</strain>
    </source>
</reference>
<evidence type="ECO:0000259" key="8">
    <source>
        <dbReference type="Pfam" id="PF01343"/>
    </source>
</evidence>
<feature type="domain" description="Peptidase S49" evidence="8">
    <location>
        <begin position="123"/>
        <end position="276"/>
    </location>
</feature>
<comment type="subcellular location">
    <subcellularLocation>
        <location evidence="1">Membrane</location>
    </subcellularLocation>
</comment>
<dbReference type="InterPro" id="IPR047217">
    <property type="entry name" value="S49_SppA_67K_type_N"/>
</dbReference>
<dbReference type="InterPro" id="IPR004635">
    <property type="entry name" value="Pept_S49_SppA"/>
</dbReference>
<comment type="similarity">
    <text evidence="2">Belongs to the peptidase S49 family.</text>
</comment>
<organism evidence="9 10">
    <name type="scientific">Emticicia soli</name>
    <dbReference type="NCBI Taxonomy" id="2027878"/>
    <lineage>
        <taxon>Bacteria</taxon>
        <taxon>Pseudomonadati</taxon>
        <taxon>Bacteroidota</taxon>
        <taxon>Cytophagia</taxon>
        <taxon>Cytophagales</taxon>
        <taxon>Leadbetterellaceae</taxon>
        <taxon>Emticicia</taxon>
    </lineage>
</organism>
<dbReference type="GO" id="GO:0016787">
    <property type="term" value="F:hydrolase activity"/>
    <property type="evidence" value="ECO:0007669"/>
    <property type="project" value="UniProtKB-KW"/>
</dbReference>
<protein>
    <submittedName>
        <fullName evidence="9">Signal peptide peptidase SppA</fullName>
        <ecNumber evidence="9">3.4.21.-</ecNumber>
    </submittedName>
</protein>
<evidence type="ECO:0000256" key="1">
    <source>
        <dbReference type="ARBA" id="ARBA00004370"/>
    </source>
</evidence>
<keyword evidence="7" id="KW-0812">Transmembrane</keyword>
<dbReference type="Gene3D" id="3.90.226.10">
    <property type="entry name" value="2-enoyl-CoA Hydratase, Chain A, domain 1"/>
    <property type="match status" value="3"/>
</dbReference>
<dbReference type="InterPro" id="IPR047272">
    <property type="entry name" value="S49_SppA_C"/>
</dbReference>
<evidence type="ECO:0000256" key="6">
    <source>
        <dbReference type="ARBA" id="ARBA00023136"/>
    </source>
</evidence>